<evidence type="ECO:0000259" key="6">
    <source>
        <dbReference type="PROSITE" id="PS51384"/>
    </source>
</evidence>
<gene>
    <name evidence="7" type="ORF">SOCE26_020940</name>
</gene>
<dbReference type="SUPFAM" id="SSF52343">
    <property type="entry name" value="Ferredoxin reductase-like, C-terminal NADP-linked domain"/>
    <property type="match status" value="1"/>
</dbReference>
<dbReference type="CDD" id="cd00575">
    <property type="entry name" value="NOS_oxygenase"/>
    <property type="match status" value="1"/>
</dbReference>
<dbReference type="InterPro" id="IPR008333">
    <property type="entry name" value="Cbr1-like_FAD-bd_dom"/>
</dbReference>
<dbReference type="InterPro" id="IPR036291">
    <property type="entry name" value="NAD(P)-bd_dom_sf"/>
</dbReference>
<dbReference type="PROSITE" id="PS50222">
    <property type="entry name" value="EF_HAND_2"/>
    <property type="match status" value="1"/>
</dbReference>
<evidence type="ECO:0000256" key="3">
    <source>
        <dbReference type="ARBA" id="ARBA00023002"/>
    </source>
</evidence>
<dbReference type="SMART" id="SM00054">
    <property type="entry name" value="EFh"/>
    <property type="match status" value="2"/>
</dbReference>
<feature type="domain" description="EF-hand" evidence="5">
    <location>
        <begin position="237"/>
        <end position="272"/>
    </location>
</feature>
<dbReference type="InterPro" id="IPR017927">
    <property type="entry name" value="FAD-bd_FR_type"/>
</dbReference>
<dbReference type="InterPro" id="IPR017938">
    <property type="entry name" value="Riboflavin_synthase-like_b-brl"/>
</dbReference>
<name>A0A2L0EN08_SORCE</name>
<dbReference type="Gene3D" id="3.90.1230.10">
    <property type="entry name" value="Nitric Oxide Synthase, Chain A, domain 3"/>
    <property type="match status" value="1"/>
</dbReference>
<dbReference type="InterPro" id="IPR044940">
    <property type="entry name" value="NOS_dom_2"/>
</dbReference>
<dbReference type="CDD" id="cd00051">
    <property type="entry name" value="EFh"/>
    <property type="match status" value="1"/>
</dbReference>
<dbReference type="InterPro" id="IPR044943">
    <property type="entry name" value="NOS_dom_1"/>
</dbReference>
<dbReference type="InterPro" id="IPR011992">
    <property type="entry name" value="EF-hand-dom_pair"/>
</dbReference>
<accession>A0A2L0EN08</accession>
<dbReference type="Pfam" id="PF00970">
    <property type="entry name" value="FAD_binding_6"/>
    <property type="match status" value="1"/>
</dbReference>
<dbReference type="Proteomes" id="UP000238348">
    <property type="component" value="Chromosome"/>
</dbReference>
<dbReference type="CDD" id="cd00322">
    <property type="entry name" value="FNR_like"/>
    <property type="match status" value="1"/>
</dbReference>
<dbReference type="GO" id="GO:0006809">
    <property type="term" value="P:nitric oxide biosynthetic process"/>
    <property type="evidence" value="ECO:0007669"/>
    <property type="project" value="InterPro"/>
</dbReference>
<dbReference type="InterPro" id="IPR018247">
    <property type="entry name" value="EF_Hand_1_Ca_BS"/>
</dbReference>
<keyword evidence="1" id="KW-0349">Heme</keyword>
<evidence type="ECO:0000313" key="7">
    <source>
        <dbReference type="EMBL" id="AUX40693.1"/>
    </source>
</evidence>
<dbReference type="PROSITE" id="PS51384">
    <property type="entry name" value="FAD_FR"/>
    <property type="match status" value="1"/>
</dbReference>
<dbReference type="EMBL" id="CP012673">
    <property type="protein sequence ID" value="AUX40693.1"/>
    <property type="molecule type" value="Genomic_DNA"/>
</dbReference>
<evidence type="ECO:0000256" key="2">
    <source>
        <dbReference type="ARBA" id="ARBA00022723"/>
    </source>
</evidence>
<dbReference type="Gene3D" id="3.40.50.80">
    <property type="entry name" value="Nucleotide-binding domain of ferredoxin-NADP reductase (FNR) module"/>
    <property type="match status" value="1"/>
</dbReference>
<keyword evidence="3" id="KW-0560">Oxidoreductase</keyword>
<dbReference type="PANTHER" id="PTHR43410">
    <property type="entry name" value="NITRIC OXIDE SYNTHASE OXYGENASE"/>
    <property type="match status" value="1"/>
</dbReference>
<evidence type="ECO:0000256" key="1">
    <source>
        <dbReference type="ARBA" id="ARBA00022617"/>
    </source>
</evidence>
<dbReference type="InterPro" id="IPR002048">
    <property type="entry name" value="EF_hand_dom"/>
</dbReference>
<dbReference type="PROSITE" id="PS00018">
    <property type="entry name" value="EF_HAND_1"/>
    <property type="match status" value="1"/>
</dbReference>
<evidence type="ECO:0000256" key="4">
    <source>
        <dbReference type="ARBA" id="ARBA00023004"/>
    </source>
</evidence>
<dbReference type="AlphaFoldDB" id="A0A2L0EN08"/>
<dbReference type="InterPro" id="IPR039261">
    <property type="entry name" value="FNR_nucleotide-bd"/>
</dbReference>
<evidence type="ECO:0000259" key="5">
    <source>
        <dbReference type="PROSITE" id="PS50222"/>
    </source>
</evidence>
<reference evidence="7 8" key="1">
    <citation type="submission" date="2015-09" db="EMBL/GenBank/DDBJ databases">
        <title>Sorangium comparison.</title>
        <authorList>
            <person name="Zaburannyi N."/>
            <person name="Bunk B."/>
            <person name="Overmann J."/>
            <person name="Mueller R."/>
        </authorList>
    </citation>
    <scope>NUCLEOTIDE SEQUENCE [LARGE SCALE GENOMIC DNA]</scope>
    <source>
        <strain evidence="7 8">So ce26</strain>
    </source>
</reference>
<protein>
    <recommendedName>
        <fullName evidence="9">Nitric oxide synthase</fullName>
    </recommendedName>
</protein>
<dbReference type="InterPro" id="IPR044944">
    <property type="entry name" value="NOS_dom_3"/>
</dbReference>
<evidence type="ECO:0000313" key="8">
    <source>
        <dbReference type="Proteomes" id="UP000238348"/>
    </source>
</evidence>
<dbReference type="InterPro" id="IPR001433">
    <property type="entry name" value="OxRdtase_FAD/NAD-bd"/>
</dbReference>
<dbReference type="SUPFAM" id="SSF47473">
    <property type="entry name" value="EF-hand"/>
    <property type="match status" value="1"/>
</dbReference>
<dbReference type="Gene3D" id="1.10.238.10">
    <property type="entry name" value="EF-hand"/>
    <property type="match status" value="1"/>
</dbReference>
<dbReference type="Pfam" id="PF00175">
    <property type="entry name" value="NAD_binding_1"/>
    <property type="match status" value="1"/>
</dbReference>
<dbReference type="Gene3D" id="1.10.10.1100">
    <property type="entry name" value="BFD-like [2Fe-2S]-binding domain"/>
    <property type="match status" value="1"/>
</dbReference>
<dbReference type="InterPro" id="IPR041854">
    <property type="entry name" value="BFD-like_2Fe2S-bd_dom_sf"/>
</dbReference>
<dbReference type="SUPFAM" id="SSF56512">
    <property type="entry name" value="Nitric oxide (NO) synthase oxygenase domain"/>
    <property type="match status" value="1"/>
</dbReference>
<dbReference type="Pfam" id="PF13499">
    <property type="entry name" value="EF-hand_7"/>
    <property type="match status" value="1"/>
</dbReference>
<keyword evidence="4" id="KW-0408">Iron</keyword>
<dbReference type="InterPro" id="IPR004030">
    <property type="entry name" value="NOS_N"/>
</dbReference>
<feature type="domain" description="FAD-binding FR-type" evidence="6">
    <location>
        <begin position="544"/>
        <end position="646"/>
    </location>
</feature>
<dbReference type="Gene3D" id="2.40.30.10">
    <property type="entry name" value="Translation factors"/>
    <property type="match status" value="1"/>
</dbReference>
<organism evidence="7 8">
    <name type="scientific">Sorangium cellulosum</name>
    <name type="common">Polyangium cellulosum</name>
    <dbReference type="NCBI Taxonomy" id="56"/>
    <lineage>
        <taxon>Bacteria</taxon>
        <taxon>Pseudomonadati</taxon>
        <taxon>Myxococcota</taxon>
        <taxon>Polyangia</taxon>
        <taxon>Polyangiales</taxon>
        <taxon>Polyangiaceae</taxon>
        <taxon>Sorangium</taxon>
    </lineage>
</organism>
<dbReference type="Pfam" id="PF04324">
    <property type="entry name" value="Fer2_BFD"/>
    <property type="match status" value="1"/>
</dbReference>
<dbReference type="InterPro" id="IPR007419">
    <property type="entry name" value="BFD-like_2Fe2S-bd_dom"/>
</dbReference>
<sequence length="1176" mass="128228">MSPRAVGASFLVREGSANPGRHPAETMSFLKIVCSEPKNELASFLQALPFEPAEPVIALVLSTADLAYPTVAARTFLYSALEVGASHLLWVAPYVPPSGKVGRQIRDAEAFVRASGRKVTAVWHGPLLSALSLWRDDIRLRRTLPLPLGDGALPWVAPADVARAALRALEQPGAEPPVICGPAACTGAQVAEALSRAIRTNLAGARFARKRFEEIDRDHSQALSADELLPYLRGLGYAPDEAQAALSAADVNRDGTIDFQEFTAGVRERLDTLVQQLLREDTFSLRYVDTPADQAVAALVQAGLRKAAAEALIEGWASLAREGIPGGAGEAWLDLPPASVDVWAERSALDFVSVHLLPGQGLLSRSEGVFDQNAAAGALAGKAASISKVVDGSGRILSLCRALDGSGVAGRWLDAPVEGLRWVTCADAEKRRALLVSDGQLAGLHVEGEWQGLPAAMRLLMARAPLPGWQLATFRELGELKLEQAAALLEPDEIVCNCAGVKRGQISALIEAGCASADELSERTRAGQICGGCRPAIEEMFGAPGLTQAEVKGARELSPGIFQITLAPIGGAPAGSVPGQHVLVQGYLDRRWMARAYTLSAPARLGGDYEITVKREELGVFSRWLCERAAASLLRASTPRGSFVLPAPPVDRVVFFAGGIGVTPAMAMLRALDGGGRPDAPRFHLDWSAPRAADFVYFEDELRAIAGRTPGAAFRLRETRAAGRITKEEVAELYPYRPGSRALVCGPDGFMRDVHAHLSAAGWPEDMIQRELFTSNVDTAGAIRPTPLRRAGAAPVAGGVCPVEHSSFHLKPTPPAALWTEAEVFLRQCYAELGVPSAFEERWQDVRASLEQHGTYTHLPDELTYGARLAWRNSSRCIGRFFWSTLHVRDMRHLKTEEEIFQAILEHLDLATNGGDIRATLTAFRPWAPRIRIWNGQIIRYAGYRLPDGGILGDPANVELTEQALSLGWPGGARTRFDLLPLIIQVGDSRPRWFELPPERVLEVPIEHPRHVWFAELGLKWHALPAVCNMALDLGGVHYTAVPFNGFYMGTEIGARNLSDVTRYNQLPVIAERLGLDRSRSDTLWQDAALVELNVAVLHSFRQAKVRMLDHHTLADYFKKFEEQERQCKRPVYADWSWIVPPMSGSLTPVFHTDMENRILKPNYLYQDDPWKAPKG</sequence>
<dbReference type="SUPFAM" id="SSF63380">
    <property type="entry name" value="Riboflavin synthase domain-like"/>
    <property type="match status" value="1"/>
</dbReference>
<dbReference type="SUPFAM" id="SSF51735">
    <property type="entry name" value="NAD(P)-binding Rossmann-fold domains"/>
    <property type="match status" value="1"/>
</dbReference>
<evidence type="ECO:0008006" key="9">
    <source>
        <dbReference type="Google" id="ProtNLM"/>
    </source>
</evidence>
<proteinExistence type="predicted"/>
<dbReference type="PANTHER" id="PTHR43410:SF1">
    <property type="entry name" value="NITRIC OXIDE SYNTHASE"/>
    <property type="match status" value="1"/>
</dbReference>
<dbReference type="InterPro" id="IPR050607">
    <property type="entry name" value="NOS"/>
</dbReference>
<dbReference type="GO" id="GO:0005509">
    <property type="term" value="F:calcium ion binding"/>
    <property type="evidence" value="ECO:0007669"/>
    <property type="project" value="InterPro"/>
</dbReference>
<dbReference type="Gene3D" id="3.90.340.10">
    <property type="entry name" value="Nitric Oxide Synthase, Chain A, domain 1"/>
    <property type="match status" value="1"/>
</dbReference>
<dbReference type="Gene3D" id="3.90.440.10">
    <property type="entry name" value="Nitric Oxide Synthase,Heme Domain,Chain A domain 2"/>
    <property type="match status" value="1"/>
</dbReference>
<dbReference type="Pfam" id="PF02898">
    <property type="entry name" value="NO_synthase"/>
    <property type="match status" value="1"/>
</dbReference>
<keyword evidence="2" id="KW-0479">Metal-binding</keyword>
<dbReference type="InterPro" id="IPR036119">
    <property type="entry name" value="NOS_N_sf"/>
</dbReference>
<dbReference type="GO" id="GO:0004517">
    <property type="term" value="F:nitric-oxide synthase activity"/>
    <property type="evidence" value="ECO:0007669"/>
    <property type="project" value="InterPro"/>
</dbReference>